<dbReference type="Pfam" id="PF03661">
    <property type="entry name" value="TMEM33_Pom33"/>
    <property type="match status" value="1"/>
</dbReference>
<dbReference type="InterPro" id="IPR051645">
    <property type="entry name" value="PER33/POM33_regulator"/>
</dbReference>
<feature type="compositionally biased region" description="Low complexity" evidence="6">
    <location>
        <begin position="1"/>
        <end position="19"/>
    </location>
</feature>
<feature type="region of interest" description="Disordered" evidence="6">
    <location>
        <begin position="1"/>
        <end position="22"/>
    </location>
</feature>
<dbReference type="Proteomes" id="UP001497383">
    <property type="component" value="Chromosome 3"/>
</dbReference>
<name>A0ABP0ZQQ4_9ASCO</name>
<gene>
    <name evidence="8" type="ORF">LODBEIA_P27590</name>
</gene>
<keyword evidence="9" id="KW-1185">Reference proteome</keyword>
<dbReference type="RefSeq" id="XP_066829697.1">
    <property type="nucleotide sequence ID" value="XM_066972793.1"/>
</dbReference>
<evidence type="ECO:0000256" key="4">
    <source>
        <dbReference type="ARBA" id="ARBA00022989"/>
    </source>
</evidence>
<evidence type="ECO:0000256" key="6">
    <source>
        <dbReference type="SAM" id="MobiDB-lite"/>
    </source>
</evidence>
<evidence type="ECO:0000256" key="7">
    <source>
        <dbReference type="SAM" id="Phobius"/>
    </source>
</evidence>
<keyword evidence="4 7" id="KW-1133">Transmembrane helix</keyword>
<feature type="transmembrane region" description="Helical" evidence="7">
    <location>
        <begin position="212"/>
        <end position="232"/>
    </location>
</feature>
<evidence type="ECO:0000256" key="2">
    <source>
        <dbReference type="ARBA" id="ARBA00007322"/>
    </source>
</evidence>
<evidence type="ECO:0000313" key="9">
    <source>
        <dbReference type="Proteomes" id="UP001497383"/>
    </source>
</evidence>
<comment type="similarity">
    <text evidence="2">Belongs to the PER33/POM33 family.</text>
</comment>
<dbReference type="GeneID" id="92207955"/>
<reference evidence="8 9" key="1">
    <citation type="submission" date="2024-03" db="EMBL/GenBank/DDBJ databases">
        <authorList>
            <person name="Brejova B."/>
        </authorList>
    </citation>
    <scope>NUCLEOTIDE SEQUENCE [LARGE SCALE GENOMIC DNA]</scope>
    <source>
        <strain evidence="8 9">CBS 14171</strain>
    </source>
</reference>
<evidence type="ECO:0000256" key="1">
    <source>
        <dbReference type="ARBA" id="ARBA00004141"/>
    </source>
</evidence>
<feature type="transmembrane region" description="Helical" evidence="7">
    <location>
        <begin position="180"/>
        <end position="206"/>
    </location>
</feature>
<feature type="transmembrane region" description="Helical" evidence="7">
    <location>
        <begin position="110"/>
        <end position="133"/>
    </location>
</feature>
<dbReference type="PANTHER" id="PTHR12703">
    <property type="entry name" value="TRANSMEMBRANE PROTEIN 33"/>
    <property type="match status" value="1"/>
</dbReference>
<organism evidence="8 9">
    <name type="scientific">Lodderomyces beijingensis</name>
    <dbReference type="NCBI Taxonomy" id="1775926"/>
    <lineage>
        <taxon>Eukaryota</taxon>
        <taxon>Fungi</taxon>
        <taxon>Dikarya</taxon>
        <taxon>Ascomycota</taxon>
        <taxon>Saccharomycotina</taxon>
        <taxon>Pichiomycetes</taxon>
        <taxon>Debaryomycetaceae</taxon>
        <taxon>Candida/Lodderomyces clade</taxon>
        <taxon>Lodderomyces</taxon>
    </lineage>
</organism>
<sequence length="291" mass="32853">MPAKPTTPSSSASSKSPSPGVQRPSLVKKLTALAQTQQFYWFLGHLFGILFSVLSLVTGVFYKNTSLKYFRFALLSIISTYFIIIRQVYFKNGLKEIIVPRLARDENVQYVVLALVLLTSTFVTGDQVAAGLYSYDIFAVFHVLNYFRNHLLEVLIPSLQAQQKISSQINAFTQRFNQPALYVASAIEVSLVVTSGFELIILPFAVLLRWRSISYAVAKLVVFLSVVVFNKLRYDGSQYTRAIVSELDKNQVNFVTRLNNPKVTQLYNNVKGQIVHILKSIQLPKDVKKTQ</sequence>
<feature type="transmembrane region" description="Helical" evidence="7">
    <location>
        <begin position="39"/>
        <end position="62"/>
    </location>
</feature>
<accession>A0ABP0ZQQ4</accession>
<evidence type="ECO:0000313" key="8">
    <source>
        <dbReference type="EMBL" id="CAK9438535.1"/>
    </source>
</evidence>
<evidence type="ECO:0000256" key="5">
    <source>
        <dbReference type="ARBA" id="ARBA00023136"/>
    </source>
</evidence>
<dbReference type="InterPro" id="IPR005344">
    <property type="entry name" value="TMEM33/Pom33"/>
</dbReference>
<protein>
    <submittedName>
        <fullName evidence="8">Uncharacterized protein</fullName>
    </submittedName>
</protein>
<comment type="subcellular location">
    <subcellularLocation>
        <location evidence="1">Membrane</location>
        <topology evidence="1">Multi-pass membrane protein</topology>
    </subcellularLocation>
</comment>
<feature type="transmembrane region" description="Helical" evidence="7">
    <location>
        <begin position="69"/>
        <end position="90"/>
    </location>
</feature>
<keyword evidence="3 7" id="KW-0812">Transmembrane</keyword>
<proteinExistence type="inferred from homology"/>
<dbReference type="EMBL" id="OZ022407">
    <property type="protein sequence ID" value="CAK9438535.1"/>
    <property type="molecule type" value="Genomic_DNA"/>
</dbReference>
<keyword evidence="5 7" id="KW-0472">Membrane</keyword>
<evidence type="ECO:0000256" key="3">
    <source>
        <dbReference type="ARBA" id="ARBA00022692"/>
    </source>
</evidence>
<dbReference type="PANTHER" id="PTHR12703:SF4">
    <property type="entry name" value="TRANSMEMBRANE PROTEIN 33"/>
    <property type="match status" value="1"/>
</dbReference>